<dbReference type="OrthoDB" id="103819at2759"/>
<keyword evidence="7 8" id="KW-0539">Nucleus</keyword>
<feature type="compositionally biased region" description="Acidic residues" evidence="9">
    <location>
        <begin position="774"/>
        <end position="809"/>
    </location>
</feature>
<feature type="region of interest" description="Disordered" evidence="9">
    <location>
        <begin position="549"/>
        <end position="570"/>
    </location>
</feature>
<dbReference type="Proteomes" id="UP000284706">
    <property type="component" value="Unassembled WGS sequence"/>
</dbReference>
<keyword evidence="3 8" id="KW-0678">Repressor</keyword>
<feature type="compositionally biased region" description="Polar residues" evidence="9">
    <location>
        <begin position="561"/>
        <end position="570"/>
    </location>
</feature>
<evidence type="ECO:0000256" key="5">
    <source>
        <dbReference type="ARBA" id="ARBA00023159"/>
    </source>
</evidence>
<feature type="region of interest" description="Disordered" evidence="9">
    <location>
        <begin position="1242"/>
        <end position="1270"/>
    </location>
</feature>
<sequence>MDYELLAGRLALPAVLHWARYAADSPAAVERARLAVLPNEALFYSVQVAPEPCLYLFALSPDPALVLCHPDGLSLAESASFAPPPASRSVLPTSSFPALTFRSLLPNPGTHTLLAHFFHAVRTRLIDNIVAASIATPSLRRHVRRLNHGFLIAQLAESSDWAYKPITRPLIFCHLQLHFAYAPDGTPTHLVVHPLLFPTPLLDLPPSLPAGTPITLLPYGTPAYFLANYSGPTSALVHQFESSLQGLGAGHWQDSFVIAWVSVENRHGEDKGITIIYPAKLCLSYAPSCTARAPLDYIPQLPTQLQPSPPASNSNPAPRPSIIASPTSESLHAFRALTVTKSKELRAVATEVGGYVDAVARERERERERLKRERETASPKIARATAATPAAPSTPTPASIPETPTPTPSGPTPLAPPAPILESTTQQVQSFYPSPPHVAPAPTASNGKTSPVVESAPSAVKEEQEAPPPPPPQPVASSSTTSFDPYLDSSWSQSSYLGMDIDFGMDDMNFDLNNSSSSVTAGGGYAPEHRTGMEFEDAFTDDDFSFFDRPSRPAAQPAMAPSTSGHHSRVPSLTLTSDISPPHFGDLHLSGPGPPSTSTAQHTWTPGGLIDGFTPRSMEHMDTVPSDLHPPSSWTPAHQIHTPETTPGCPSSVPVTPKPNVHLEYDPLTIGAGGTPGLTSAHPSKFEPIPFGDYHRQADGKYAVGKFAFSLPSPPAEEEDGWLSPGVGHSGWRSKYDSVTDPRISLVKRLAGVKRKAPFASDQRKSKEPRITWGDDDWEEDRTEDREVDVDSDEEDDDDDVDEDEDDGDSAVPSRPSTPPPAYLPLGPTLLPTQFQHGQLLPLCTPLRPPEAAVAPINLNQSANQPLPFVPTPVSPAATMGAATERSKSLEAAAFAVAAEVVENPVWAETWKANVLGPGTESTVWATDVKVVRKLLDQVGIGLDAPTAMGALFGLGTLPRPLEDPMISIAKGEAIVQMRPPALRFWDKLGLDPKGGKKDLSAFVIFEDETERGAQAEKWIKGVRDLYQRKRYGSMTRGKSSMCANDGLLPLRFDTTFRKSLGNFIASLVPPQPPIILFVVLPVTVMSLSSPILRQVLSISKKVLSTYTAGQIFYHFVPESHIFCSLEKDSAYDSALEQLCASVYNRTLIPVDRLRSRDVHHLEGADDVRRLFMAPSFTLARQGPPKVTYVRAPHTSLDVLDRFTLLHVAYQITPCGKWVLACCVDQRGEAYDLKVWLTQGPRESQVGGGDTDVHGSEGGQEDGGEDLDPSDEEYTVKKVWDFGMEFAKKANVEWRVVFARLGVMTEKEINAWSTLLNESVANSKTQPPMHHSLISVVPNAPWLFVPSAAPPLPVPRPAVPSRSSSSRQSAVFADISLTTYAIYPSNRVSVSAPVSQSELGLSQSLIPELPTATSSPVSSPSPKQMNLPSLTSIPVVVNPVTFLPQASSILIHVPQPSISNAVSMIHIHLLRTVHSASYTQSVQPATSARVPDDEELLQDVTRNYHELAVLARVRWKLDGTSQHEGLPFHLAAVDAMHIALGKEWDRYEGCVDS</sequence>
<dbReference type="InterPro" id="IPR009401">
    <property type="entry name" value="Med13_C"/>
</dbReference>
<dbReference type="InParanoid" id="A0A409VRF2"/>
<feature type="compositionally biased region" description="Low complexity" evidence="9">
    <location>
        <begin position="300"/>
        <end position="316"/>
    </location>
</feature>
<comment type="subunit">
    <text evidence="8">Component of the SRB8-11 complex, which itself associates with the Mediator complex.</text>
</comment>
<evidence type="ECO:0000256" key="8">
    <source>
        <dbReference type="RuleBase" id="RU364134"/>
    </source>
</evidence>
<evidence type="ECO:0000313" key="13">
    <source>
        <dbReference type="Proteomes" id="UP000284706"/>
    </source>
</evidence>
<keyword evidence="4 8" id="KW-0805">Transcription regulation</keyword>
<evidence type="ECO:0000256" key="2">
    <source>
        <dbReference type="ARBA" id="ARBA00009354"/>
    </source>
</evidence>
<feature type="compositionally biased region" description="Polar residues" evidence="9">
    <location>
        <begin position="422"/>
        <end position="432"/>
    </location>
</feature>
<name>A0A409VRF2_9AGAR</name>
<protein>
    <recommendedName>
        <fullName evidence="8">Mediator of RNA polymerase II transcription subunit 13</fullName>
    </recommendedName>
    <alternativeName>
        <fullName evidence="8">Mediator complex subunit 13</fullName>
    </alternativeName>
</protein>
<dbReference type="PANTHER" id="PTHR48125">
    <property type="entry name" value="LP07818P1"/>
    <property type="match status" value="1"/>
</dbReference>
<feature type="region of interest" description="Disordered" evidence="9">
    <location>
        <begin position="714"/>
        <end position="735"/>
    </location>
</feature>
<dbReference type="GO" id="GO:0003712">
    <property type="term" value="F:transcription coregulator activity"/>
    <property type="evidence" value="ECO:0007669"/>
    <property type="project" value="InterPro"/>
</dbReference>
<feature type="domain" description="Mediator complex subunit Med13 C-terminal" evidence="10">
    <location>
        <begin position="1174"/>
        <end position="1533"/>
    </location>
</feature>
<keyword evidence="5 8" id="KW-0010">Activator</keyword>
<feature type="compositionally biased region" description="Pro residues" evidence="9">
    <location>
        <begin position="403"/>
        <end position="419"/>
    </location>
</feature>
<reference evidence="12 13" key="1">
    <citation type="journal article" date="2018" name="Evol. Lett.">
        <title>Horizontal gene cluster transfer increased hallucinogenic mushroom diversity.</title>
        <authorList>
            <person name="Reynolds H.T."/>
            <person name="Vijayakumar V."/>
            <person name="Gluck-Thaler E."/>
            <person name="Korotkin H.B."/>
            <person name="Matheny P.B."/>
            <person name="Slot J.C."/>
        </authorList>
    </citation>
    <scope>NUCLEOTIDE SEQUENCE [LARGE SCALE GENOMIC DNA]</scope>
    <source>
        <strain evidence="12 13">SRW20</strain>
    </source>
</reference>
<evidence type="ECO:0000256" key="7">
    <source>
        <dbReference type="ARBA" id="ARBA00023242"/>
    </source>
</evidence>
<dbReference type="GO" id="GO:0006357">
    <property type="term" value="P:regulation of transcription by RNA polymerase II"/>
    <property type="evidence" value="ECO:0007669"/>
    <property type="project" value="InterPro"/>
</dbReference>
<dbReference type="EMBL" id="NHYE01005586">
    <property type="protein sequence ID" value="PPQ68841.1"/>
    <property type="molecule type" value="Genomic_DNA"/>
</dbReference>
<comment type="caution">
    <text evidence="12">The sequence shown here is derived from an EMBL/GenBank/DDBJ whole genome shotgun (WGS) entry which is preliminary data.</text>
</comment>
<dbReference type="InterPro" id="IPR021643">
    <property type="entry name" value="Mediator_Med13_N"/>
</dbReference>
<feature type="compositionally biased region" description="Basic and acidic residues" evidence="9">
    <location>
        <begin position="362"/>
        <end position="377"/>
    </location>
</feature>
<evidence type="ECO:0000256" key="9">
    <source>
        <dbReference type="SAM" id="MobiDB-lite"/>
    </source>
</evidence>
<feature type="region of interest" description="Disordered" evidence="9">
    <location>
        <begin position="300"/>
        <end position="326"/>
    </location>
</feature>
<feature type="compositionally biased region" description="Acidic residues" evidence="9">
    <location>
        <begin position="1259"/>
        <end position="1270"/>
    </location>
</feature>
<proteinExistence type="inferred from homology"/>
<dbReference type="Pfam" id="PF11597">
    <property type="entry name" value="Med13_N"/>
    <property type="match status" value="1"/>
</dbReference>
<feature type="compositionally biased region" description="Polar residues" evidence="9">
    <location>
        <begin position="475"/>
        <end position="487"/>
    </location>
</feature>
<feature type="domain" description="Mediator complex subunit Med13 N-terminal" evidence="11">
    <location>
        <begin position="51"/>
        <end position="286"/>
    </location>
</feature>
<organism evidence="12 13">
    <name type="scientific">Gymnopilus dilepis</name>
    <dbReference type="NCBI Taxonomy" id="231916"/>
    <lineage>
        <taxon>Eukaryota</taxon>
        <taxon>Fungi</taxon>
        <taxon>Dikarya</taxon>
        <taxon>Basidiomycota</taxon>
        <taxon>Agaricomycotina</taxon>
        <taxon>Agaricomycetes</taxon>
        <taxon>Agaricomycetidae</taxon>
        <taxon>Agaricales</taxon>
        <taxon>Agaricineae</taxon>
        <taxon>Hymenogastraceae</taxon>
        <taxon>Gymnopilus</taxon>
    </lineage>
</organism>
<dbReference type="PANTHER" id="PTHR48125:SF10">
    <property type="entry name" value="OS12G0136300 PROTEIN"/>
    <property type="match status" value="1"/>
</dbReference>
<feature type="region of interest" description="Disordered" evidence="9">
    <location>
        <begin position="755"/>
        <end position="831"/>
    </location>
</feature>
<dbReference type="STRING" id="231916.A0A409VRF2"/>
<accession>A0A409VRF2</accession>
<gene>
    <name evidence="12" type="ORF">CVT26_001675</name>
</gene>
<dbReference type="GO" id="GO:0016592">
    <property type="term" value="C:mediator complex"/>
    <property type="evidence" value="ECO:0007669"/>
    <property type="project" value="InterPro"/>
</dbReference>
<feature type="region of interest" description="Disordered" evidence="9">
    <location>
        <begin position="362"/>
        <end position="487"/>
    </location>
</feature>
<evidence type="ECO:0000259" key="10">
    <source>
        <dbReference type="Pfam" id="PF06333"/>
    </source>
</evidence>
<comment type="similarity">
    <text evidence="2 8">Belongs to the Mediator complex subunit 13 family.</text>
</comment>
<evidence type="ECO:0000256" key="6">
    <source>
        <dbReference type="ARBA" id="ARBA00023163"/>
    </source>
</evidence>
<dbReference type="Pfam" id="PF06333">
    <property type="entry name" value="Med13_C"/>
    <property type="match status" value="1"/>
</dbReference>
<evidence type="ECO:0000256" key="1">
    <source>
        <dbReference type="ARBA" id="ARBA00004123"/>
    </source>
</evidence>
<comment type="function">
    <text evidence="8">Component of the SRB8-11 complex. The SRB8-11 complex is a regulatory module of the Mediator complex which is itself involved in regulation of basal and activated RNA polymerase II-dependent transcription. The SRB8-11 complex may be involved in the transcriptional repression of a subset of genes regulated by Mediator. It may inhibit the association of the Mediator complex with RNA polymerase II to form the holoenzyme complex.</text>
</comment>
<feature type="compositionally biased region" description="Low complexity" evidence="9">
    <location>
        <begin position="384"/>
        <end position="402"/>
    </location>
</feature>
<evidence type="ECO:0000259" key="11">
    <source>
        <dbReference type="Pfam" id="PF11597"/>
    </source>
</evidence>
<keyword evidence="13" id="KW-1185">Reference proteome</keyword>
<keyword evidence="6 8" id="KW-0804">Transcription</keyword>
<evidence type="ECO:0000313" key="12">
    <source>
        <dbReference type="EMBL" id="PPQ68841.1"/>
    </source>
</evidence>
<evidence type="ECO:0000256" key="4">
    <source>
        <dbReference type="ARBA" id="ARBA00023015"/>
    </source>
</evidence>
<evidence type="ECO:0000256" key="3">
    <source>
        <dbReference type="ARBA" id="ARBA00022491"/>
    </source>
</evidence>
<comment type="subcellular location">
    <subcellularLocation>
        <location evidence="1 8">Nucleus</location>
    </subcellularLocation>
</comment>